<dbReference type="OrthoDB" id="8776491at2"/>
<dbReference type="CDD" id="cd07247">
    <property type="entry name" value="SgaA_N_like"/>
    <property type="match status" value="1"/>
</dbReference>
<dbReference type="RefSeq" id="WP_034493827.1">
    <property type="nucleotide sequence ID" value="NZ_JMPI01000020.1"/>
</dbReference>
<reference evidence="2 3" key="1">
    <citation type="submission" date="2014-05" db="EMBL/GenBank/DDBJ databases">
        <title>ATOL: Assembling a taxonomically balanced genome-scale reconstruction of the evolutionary history of the Enterobacteriaceae.</title>
        <authorList>
            <person name="Plunkett G.III."/>
            <person name="Neeno-Eckwall E.C."/>
            <person name="Glasner J.D."/>
            <person name="Perna N.T."/>
        </authorList>
    </citation>
    <scope>NUCLEOTIDE SEQUENCE [LARGE SCALE GENOMIC DNA]</scope>
    <source>
        <strain evidence="2 3">ATCC 33320</strain>
    </source>
</reference>
<dbReference type="STRING" id="1006004.GBAG_0790"/>
<dbReference type="InterPro" id="IPR004360">
    <property type="entry name" value="Glyas_Fos-R_dOase_dom"/>
</dbReference>
<comment type="caution">
    <text evidence="2">The sequence shown here is derived from an EMBL/GenBank/DDBJ whole genome shotgun (WGS) entry which is preliminary data.</text>
</comment>
<dbReference type="SUPFAM" id="SSF54593">
    <property type="entry name" value="Glyoxalase/Bleomycin resistance protein/Dihydroxybiphenyl dioxygenase"/>
    <property type="match status" value="1"/>
</dbReference>
<sequence length="121" mass="13144">MNTIINWFEIPVQDLERATAFYEAVFTAKFHRESMPGMEMAIFPHDKPNPGGALLKADAFKPSAQGSVVYLHASDLTAMLERVAKAGGECVFGPQVLPDDIGTFALILDSEGNRVGLHQPA</sequence>
<protein>
    <submittedName>
        <fullName evidence="2">Glyoxalase family protein</fullName>
    </submittedName>
</protein>
<keyword evidence="3" id="KW-1185">Reference proteome</keyword>
<name>A0A085GI06_9ENTR</name>
<feature type="domain" description="VOC" evidence="1">
    <location>
        <begin position="4"/>
        <end position="120"/>
    </location>
</feature>
<evidence type="ECO:0000259" key="1">
    <source>
        <dbReference type="PROSITE" id="PS51819"/>
    </source>
</evidence>
<dbReference type="eggNOG" id="COG3324">
    <property type="taxonomic scope" value="Bacteria"/>
</dbReference>
<dbReference type="Proteomes" id="UP000028653">
    <property type="component" value="Unassembled WGS sequence"/>
</dbReference>
<dbReference type="AlphaFoldDB" id="A0A085GI06"/>
<organism evidence="2 3">
    <name type="scientific">Buttiauxella agrestis ATCC 33320</name>
    <dbReference type="NCBI Taxonomy" id="1006004"/>
    <lineage>
        <taxon>Bacteria</taxon>
        <taxon>Pseudomonadati</taxon>
        <taxon>Pseudomonadota</taxon>
        <taxon>Gammaproteobacteria</taxon>
        <taxon>Enterobacterales</taxon>
        <taxon>Enterobacteriaceae</taxon>
        <taxon>Buttiauxella</taxon>
    </lineage>
</organism>
<dbReference type="Gene3D" id="3.10.180.10">
    <property type="entry name" value="2,3-Dihydroxybiphenyl 1,2-Dioxygenase, domain 1"/>
    <property type="match status" value="1"/>
</dbReference>
<evidence type="ECO:0000313" key="3">
    <source>
        <dbReference type="Proteomes" id="UP000028653"/>
    </source>
</evidence>
<dbReference type="PANTHER" id="PTHR33993">
    <property type="entry name" value="GLYOXALASE-RELATED"/>
    <property type="match status" value="1"/>
</dbReference>
<dbReference type="PANTHER" id="PTHR33993:SF2">
    <property type="entry name" value="VOC DOMAIN-CONTAINING PROTEIN"/>
    <property type="match status" value="1"/>
</dbReference>
<accession>A0A085GI06</accession>
<gene>
    <name evidence="2" type="ORF">GBAG_0790</name>
</gene>
<dbReference type="Pfam" id="PF00903">
    <property type="entry name" value="Glyoxalase"/>
    <property type="match status" value="1"/>
</dbReference>
<dbReference type="PROSITE" id="PS51819">
    <property type="entry name" value="VOC"/>
    <property type="match status" value="1"/>
</dbReference>
<evidence type="ECO:0000313" key="2">
    <source>
        <dbReference type="EMBL" id="KFC83351.1"/>
    </source>
</evidence>
<dbReference type="InterPro" id="IPR029068">
    <property type="entry name" value="Glyas_Bleomycin-R_OHBP_Dase"/>
</dbReference>
<dbReference type="InterPro" id="IPR037523">
    <property type="entry name" value="VOC_core"/>
</dbReference>
<dbReference type="EMBL" id="JMPI01000020">
    <property type="protein sequence ID" value="KFC83351.1"/>
    <property type="molecule type" value="Genomic_DNA"/>
</dbReference>
<proteinExistence type="predicted"/>
<dbReference type="InterPro" id="IPR052164">
    <property type="entry name" value="Anthracycline_SecMetBiosynth"/>
</dbReference>